<dbReference type="PANTHER" id="PTHR35249:SF2">
    <property type="entry name" value="DYNEIN REGULATORY COMPLEX SUBUNIT 7"/>
    <property type="match status" value="1"/>
</dbReference>
<dbReference type="InterPro" id="IPR033551">
    <property type="entry name" value="DRC7/lobo"/>
</dbReference>
<comment type="caution">
    <text evidence="2">The sequence shown here is derived from an EMBL/GenBank/DDBJ whole genome shotgun (WGS) entry which is preliminary data.</text>
</comment>
<feature type="region of interest" description="Disordered" evidence="1">
    <location>
        <begin position="1"/>
        <end position="27"/>
    </location>
</feature>
<gene>
    <name evidence="2" type="ORF">QLX08_010019</name>
</gene>
<evidence type="ECO:0000313" key="2">
    <source>
        <dbReference type="EMBL" id="KAK9295811.1"/>
    </source>
</evidence>
<reference evidence="2 3" key="1">
    <citation type="submission" date="2024-05" db="EMBL/GenBank/DDBJ databases">
        <title>The nuclear and mitochondrial genome assemblies of Tetragonisca angustula (Apidae: Meliponini), a tiny yet remarkable pollinator in the Neotropics.</title>
        <authorList>
            <person name="Ferrari R."/>
            <person name="Ricardo P.C."/>
            <person name="Dias F.C."/>
            <person name="Araujo N.S."/>
            <person name="Soares D.O."/>
            <person name="Zhou Q.-S."/>
            <person name="Zhu C.-D."/>
            <person name="Coutinho L."/>
            <person name="Airas M.C."/>
            <person name="Batista T.M."/>
        </authorList>
    </citation>
    <scope>NUCLEOTIDE SEQUENCE [LARGE SCALE GENOMIC DNA]</scope>
    <source>
        <strain evidence="2">ASF017062</strain>
        <tissue evidence="2">Abdomen</tissue>
    </source>
</reference>
<feature type="compositionally biased region" description="Basic and acidic residues" evidence="1">
    <location>
        <begin position="1"/>
        <end position="11"/>
    </location>
</feature>
<organism evidence="2 3">
    <name type="scientific">Tetragonisca angustula</name>
    <dbReference type="NCBI Taxonomy" id="166442"/>
    <lineage>
        <taxon>Eukaryota</taxon>
        <taxon>Metazoa</taxon>
        <taxon>Ecdysozoa</taxon>
        <taxon>Arthropoda</taxon>
        <taxon>Hexapoda</taxon>
        <taxon>Insecta</taxon>
        <taxon>Pterygota</taxon>
        <taxon>Neoptera</taxon>
        <taxon>Endopterygota</taxon>
        <taxon>Hymenoptera</taxon>
        <taxon>Apocrita</taxon>
        <taxon>Aculeata</taxon>
        <taxon>Apoidea</taxon>
        <taxon>Anthophila</taxon>
        <taxon>Apidae</taxon>
        <taxon>Tetragonisca</taxon>
    </lineage>
</organism>
<dbReference type="Proteomes" id="UP001432146">
    <property type="component" value="Unassembled WGS sequence"/>
</dbReference>
<dbReference type="PANTHER" id="PTHR35249">
    <property type="entry name" value="DYNEIN REGULATORY COMPLEX SUBUNIT 7"/>
    <property type="match status" value="1"/>
</dbReference>
<evidence type="ECO:0000313" key="3">
    <source>
        <dbReference type="Proteomes" id="UP001432146"/>
    </source>
</evidence>
<proteinExistence type="predicted"/>
<dbReference type="GO" id="GO:0031514">
    <property type="term" value="C:motile cilium"/>
    <property type="evidence" value="ECO:0007669"/>
    <property type="project" value="TreeGrafter"/>
</dbReference>
<dbReference type="GO" id="GO:0030317">
    <property type="term" value="P:flagellated sperm motility"/>
    <property type="evidence" value="ECO:0007669"/>
    <property type="project" value="TreeGrafter"/>
</dbReference>
<sequence>MSKGEESRESYESASTSPDEDDDRSRKRSAYESFVKITREQIEEVQRELCLIKLCWPEVDRARDLYLKSLPSSYCTVTDKEKLLAWYAENFRRQYHAKYPERKPLLLMCENECGVQKFVSTTIRRSTLPYPELYTWQGCGKFVGDYIEYEPLDKALKMKKKGKRIKVKMNAFPTVDNADPPS</sequence>
<dbReference type="AlphaFoldDB" id="A0AAW0ZGA2"/>
<keyword evidence="3" id="KW-1185">Reference proteome</keyword>
<accession>A0AAW0ZGA2</accession>
<evidence type="ECO:0000256" key="1">
    <source>
        <dbReference type="SAM" id="MobiDB-lite"/>
    </source>
</evidence>
<name>A0AAW0ZGA2_9HYME</name>
<protein>
    <submittedName>
        <fullName evidence="2">Uncharacterized protein</fullName>
    </submittedName>
</protein>
<dbReference type="EMBL" id="JAWNGG020000241">
    <property type="protein sequence ID" value="KAK9295811.1"/>
    <property type="molecule type" value="Genomic_DNA"/>
</dbReference>